<dbReference type="HAMAP" id="MF_00384">
    <property type="entry name" value="Homoser_kinase"/>
    <property type="match status" value="1"/>
</dbReference>
<dbReference type="Proteomes" id="UP000199512">
    <property type="component" value="Unassembled WGS sequence"/>
</dbReference>
<gene>
    <name evidence="13" type="primary">thrB</name>
    <name evidence="16" type="ORF">SAMN05216454_1108</name>
</gene>
<dbReference type="Gene3D" id="3.30.230.10">
    <property type="match status" value="1"/>
</dbReference>
<dbReference type="NCBIfam" id="NF002288">
    <property type="entry name" value="PRK01212.1-4"/>
    <property type="match status" value="1"/>
</dbReference>
<dbReference type="NCBIfam" id="TIGR00191">
    <property type="entry name" value="thrB"/>
    <property type="match status" value="1"/>
</dbReference>
<name>A0A1H8IXU9_9FIRM</name>
<evidence type="ECO:0000256" key="3">
    <source>
        <dbReference type="ARBA" id="ARBA00012078"/>
    </source>
</evidence>
<dbReference type="SUPFAM" id="SSF54211">
    <property type="entry name" value="Ribosomal protein S5 domain 2-like"/>
    <property type="match status" value="1"/>
</dbReference>
<keyword evidence="8 13" id="KW-0547">Nucleotide-binding</keyword>
<evidence type="ECO:0000256" key="1">
    <source>
        <dbReference type="ARBA" id="ARBA00005015"/>
    </source>
</evidence>
<organism evidence="16 17">
    <name type="scientific">Peptostreptococcus russellii</name>
    <dbReference type="NCBI Taxonomy" id="215200"/>
    <lineage>
        <taxon>Bacteria</taxon>
        <taxon>Bacillati</taxon>
        <taxon>Bacillota</taxon>
        <taxon>Clostridia</taxon>
        <taxon>Peptostreptococcales</taxon>
        <taxon>Peptostreptococcaceae</taxon>
        <taxon>Peptostreptococcus</taxon>
    </lineage>
</organism>
<dbReference type="GO" id="GO:0009088">
    <property type="term" value="P:threonine biosynthetic process"/>
    <property type="evidence" value="ECO:0007669"/>
    <property type="project" value="UniProtKB-UniRule"/>
</dbReference>
<dbReference type="GO" id="GO:0005524">
    <property type="term" value="F:ATP binding"/>
    <property type="evidence" value="ECO:0007669"/>
    <property type="project" value="UniProtKB-UniRule"/>
</dbReference>
<comment type="catalytic activity">
    <reaction evidence="11 13">
        <text>L-homoserine + ATP = O-phospho-L-homoserine + ADP + H(+)</text>
        <dbReference type="Rhea" id="RHEA:13985"/>
        <dbReference type="ChEBI" id="CHEBI:15378"/>
        <dbReference type="ChEBI" id="CHEBI:30616"/>
        <dbReference type="ChEBI" id="CHEBI:57476"/>
        <dbReference type="ChEBI" id="CHEBI:57590"/>
        <dbReference type="ChEBI" id="CHEBI:456216"/>
        <dbReference type="EC" id="2.7.1.39"/>
    </reaction>
</comment>
<evidence type="ECO:0000256" key="2">
    <source>
        <dbReference type="ARBA" id="ARBA00007370"/>
    </source>
</evidence>
<dbReference type="PRINTS" id="PR00958">
    <property type="entry name" value="HOMSERKINASE"/>
</dbReference>
<evidence type="ECO:0000256" key="9">
    <source>
        <dbReference type="ARBA" id="ARBA00022777"/>
    </source>
</evidence>
<dbReference type="EC" id="2.7.1.39" evidence="3 13"/>
<dbReference type="EMBL" id="FODF01000010">
    <property type="protein sequence ID" value="SEN73443.1"/>
    <property type="molecule type" value="Genomic_DNA"/>
</dbReference>
<dbReference type="InterPro" id="IPR014721">
    <property type="entry name" value="Ribsml_uS5_D2-typ_fold_subgr"/>
</dbReference>
<keyword evidence="13" id="KW-0963">Cytoplasm</keyword>
<dbReference type="PROSITE" id="PS00627">
    <property type="entry name" value="GHMP_KINASES_ATP"/>
    <property type="match status" value="1"/>
</dbReference>
<dbReference type="UniPathway" id="UPA00050">
    <property type="reaction ID" value="UER00064"/>
</dbReference>
<evidence type="ECO:0000256" key="4">
    <source>
        <dbReference type="ARBA" id="ARBA00017858"/>
    </source>
</evidence>
<evidence type="ECO:0000256" key="12">
    <source>
        <dbReference type="ARBA" id="ARBA00049954"/>
    </source>
</evidence>
<feature type="binding site" evidence="13">
    <location>
        <begin position="84"/>
        <end position="94"/>
    </location>
    <ligand>
        <name>ATP</name>
        <dbReference type="ChEBI" id="CHEBI:30616"/>
    </ligand>
</feature>
<keyword evidence="10 13" id="KW-0067">ATP-binding</keyword>
<proteinExistence type="inferred from homology"/>
<dbReference type="PIRSF" id="PIRSF000676">
    <property type="entry name" value="Homoser_kin"/>
    <property type="match status" value="1"/>
</dbReference>
<keyword evidence="5 13" id="KW-0028">Amino-acid biosynthesis</keyword>
<dbReference type="Pfam" id="PF08544">
    <property type="entry name" value="GHMP_kinases_C"/>
    <property type="match status" value="1"/>
</dbReference>
<dbReference type="STRING" id="215200.SAMN05216454_1108"/>
<dbReference type="PANTHER" id="PTHR20861">
    <property type="entry name" value="HOMOSERINE/4-DIPHOSPHOCYTIDYL-2-C-METHYL-D-ERYTHRITOL KINASE"/>
    <property type="match status" value="1"/>
</dbReference>
<dbReference type="AlphaFoldDB" id="A0A1H8IXU9"/>
<dbReference type="InterPro" id="IPR006203">
    <property type="entry name" value="GHMP_knse_ATP-bd_CS"/>
</dbReference>
<dbReference type="InterPro" id="IPR006204">
    <property type="entry name" value="GHMP_kinase_N_dom"/>
</dbReference>
<evidence type="ECO:0000256" key="6">
    <source>
        <dbReference type="ARBA" id="ARBA00022679"/>
    </source>
</evidence>
<comment type="function">
    <text evidence="12 13">Catalyzes the ATP-dependent phosphorylation of L-homoserine to L-homoserine phosphate.</text>
</comment>
<comment type="pathway">
    <text evidence="1 13">Amino-acid biosynthesis; L-threonine biosynthesis; L-threonine from L-aspartate: step 4/5.</text>
</comment>
<evidence type="ECO:0000256" key="5">
    <source>
        <dbReference type="ARBA" id="ARBA00022605"/>
    </source>
</evidence>
<evidence type="ECO:0000256" key="13">
    <source>
        <dbReference type="HAMAP-Rule" id="MF_00384"/>
    </source>
</evidence>
<dbReference type="OrthoDB" id="9769912at2"/>
<dbReference type="InterPro" id="IPR013750">
    <property type="entry name" value="GHMP_kinase_C_dom"/>
</dbReference>
<dbReference type="GO" id="GO:0004413">
    <property type="term" value="F:homoserine kinase activity"/>
    <property type="evidence" value="ECO:0007669"/>
    <property type="project" value="UniProtKB-UniRule"/>
</dbReference>
<dbReference type="RefSeq" id="WP_091975764.1">
    <property type="nucleotide sequence ID" value="NZ_CAUWDX010000019.1"/>
</dbReference>
<dbReference type="Pfam" id="PF00288">
    <property type="entry name" value="GHMP_kinases_N"/>
    <property type="match status" value="1"/>
</dbReference>
<dbReference type="PANTHER" id="PTHR20861:SF1">
    <property type="entry name" value="HOMOSERINE KINASE"/>
    <property type="match status" value="1"/>
</dbReference>
<evidence type="ECO:0000256" key="8">
    <source>
        <dbReference type="ARBA" id="ARBA00022741"/>
    </source>
</evidence>
<feature type="domain" description="GHMP kinase N-terminal" evidence="14">
    <location>
        <begin position="55"/>
        <end position="136"/>
    </location>
</feature>
<evidence type="ECO:0000259" key="15">
    <source>
        <dbReference type="Pfam" id="PF08544"/>
    </source>
</evidence>
<dbReference type="InterPro" id="IPR020568">
    <property type="entry name" value="Ribosomal_Su5_D2-typ_SF"/>
</dbReference>
<dbReference type="SUPFAM" id="SSF55060">
    <property type="entry name" value="GHMP Kinase, C-terminal domain"/>
    <property type="match status" value="1"/>
</dbReference>
<keyword evidence="17" id="KW-1185">Reference proteome</keyword>
<comment type="similarity">
    <text evidence="2 13">Belongs to the GHMP kinase family. Homoserine kinase subfamily.</text>
</comment>
<sequence length="299" mass="32689">MIKVTVPATTANLGPGFDAMGMALSQYSVFECEESDEIELIIEGLESEKLTVEDNLVIKCMNKVFDYIGDYPKGYKLKIINGIPLARGMGSSASAVIGGIMCANALMDFPLSSDEILNLATELEGHPDNVAPALLGNLIVSTKTKDNEIIFRSIELFEDMECVLFIPDYEVSTKDSREVLPEKISMEDAVHNSSHLALLVLAFLNKDKTLIGKTMDDRIHEPYRKSLIRNFDDFREAAISSGAFAFSLSGAGSTIIAYSDEENSEKVKEAFEDIAQKEVISGKAIVIKPSNKGAICEIN</sequence>
<evidence type="ECO:0000313" key="16">
    <source>
        <dbReference type="EMBL" id="SEN73443.1"/>
    </source>
</evidence>
<evidence type="ECO:0000256" key="7">
    <source>
        <dbReference type="ARBA" id="ARBA00022697"/>
    </source>
</evidence>
<comment type="subcellular location">
    <subcellularLocation>
        <location evidence="13">Cytoplasm</location>
    </subcellularLocation>
</comment>
<evidence type="ECO:0000256" key="10">
    <source>
        <dbReference type="ARBA" id="ARBA00022840"/>
    </source>
</evidence>
<keyword evidence="6 13" id="KW-0808">Transferase</keyword>
<reference evidence="16 17" key="1">
    <citation type="submission" date="2016-10" db="EMBL/GenBank/DDBJ databases">
        <authorList>
            <person name="de Groot N.N."/>
        </authorList>
    </citation>
    <scope>NUCLEOTIDE SEQUENCE [LARGE SCALE GENOMIC DNA]</scope>
    <source>
        <strain evidence="16 17">Calf135</strain>
    </source>
</reference>
<dbReference type="InterPro" id="IPR036554">
    <property type="entry name" value="GHMP_kinase_C_sf"/>
</dbReference>
<dbReference type="InterPro" id="IPR000870">
    <property type="entry name" value="Homoserine_kinase"/>
</dbReference>
<evidence type="ECO:0000313" key="17">
    <source>
        <dbReference type="Proteomes" id="UP000199512"/>
    </source>
</evidence>
<feature type="domain" description="GHMP kinase C-terminal" evidence="15">
    <location>
        <begin position="202"/>
        <end position="271"/>
    </location>
</feature>
<keyword evidence="7 13" id="KW-0791">Threonine biosynthesis</keyword>
<keyword evidence="9 13" id="KW-0418">Kinase</keyword>
<evidence type="ECO:0000256" key="11">
    <source>
        <dbReference type="ARBA" id="ARBA00049375"/>
    </source>
</evidence>
<protein>
    <recommendedName>
        <fullName evidence="4 13">Homoserine kinase</fullName>
        <shortName evidence="13">HK</shortName>
        <shortName evidence="13">HSK</shortName>
        <ecNumber evidence="3 13">2.7.1.39</ecNumber>
    </recommendedName>
</protein>
<dbReference type="GO" id="GO:0005737">
    <property type="term" value="C:cytoplasm"/>
    <property type="evidence" value="ECO:0007669"/>
    <property type="project" value="UniProtKB-SubCell"/>
</dbReference>
<accession>A0A1H8IXU9</accession>
<evidence type="ECO:0000259" key="14">
    <source>
        <dbReference type="Pfam" id="PF00288"/>
    </source>
</evidence>
<dbReference type="Gene3D" id="3.30.70.890">
    <property type="entry name" value="GHMP kinase, C-terminal domain"/>
    <property type="match status" value="1"/>
</dbReference>